<keyword evidence="3" id="KW-1185">Reference proteome</keyword>
<proteinExistence type="predicted"/>
<evidence type="ECO:0000256" key="1">
    <source>
        <dbReference type="SAM" id="MobiDB-lite"/>
    </source>
</evidence>
<feature type="region of interest" description="Disordered" evidence="1">
    <location>
        <begin position="36"/>
        <end position="85"/>
    </location>
</feature>
<dbReference type="EMBL" id="JAFDVH010000001">
    <property type="protein sequence ID" value="KAG7491257.1"/>
    <property type="molecule type" value="Genomic_DNA"/>
</dbReference>
<dbReference type="Proteomes" id="UP001046870">
    <property type="component" value="Chromosome 1"/>
</dbReference>
<organism evidence="2 3">
    <name type="scientific">Megalops atlanticus</name>
    <name type="common">Tarpon</name>
    <name type="synonym">Clupea gigantea</name>
    <dbReference type="NCBI Taxonomy" id="7932"/>
    <lineage>
        <taxon>Eukaryota</taxon>
        <taxon>Metazoa</taxon>
        <taxon>Chordata</taxon>
        <taxon>Craniata</taxon>
        <taxon>Vertebrata</taxon>
        <taxon>Euteleostomi</taxon>
        <taxon>Actinopterygii</taxon>
        <taxon>Neopterygii</taxon>
        <taxon>Teleostei</taxon>
        <taxon>Elopiformes</taxon>
        <taxon>Megalopidae</taxon>
        <taxon>Megalops</taxon>
    </lineage>
</organism>
<evidence type="ECO:0000313" key="2">
    <source>
        <dbReference type="EMBL" id="KAG7491257.1"/>
    </source>
</evidence>
<comment type="caution">
    <text evidence="2">The sequence shown here is derived from an EMBL/GenBank/DDBJ whole genome shotgun (WGS) entry which is preliminary data.</text>
</comment>
<name>A0A9D3QJX5_MEGAT</name>
<gene>
    <name evidence="2" type="ORF">MATL_G00001100</name>
</gene>
<protein>
    <submittedName>
        <fullName evidence="2">Uncharacterized protein</fullName>
    </submittedName>
</protein>
<dbReference type="AlphaFoldDB" id="A0A9D3QJX5"/>
<accession>A0A9D3QJX5</accession>
<reference evidence="2" key="1">
    <citation type="submission" date="2021-01" db="EMBL/GenBank/DDBJ databases">
        <authorList>
            <person name="Zahm M."/>
            <person name="Roques C."/>
            <person name="Cabau C."/>
            <person name="Klopp C."/>
            <person name="Donnadieu C."/>
            <person name="Jouanno E."/>
            <person name="Lampietro C."/>
            <person name="Louis A."/>
            <person name="Herpin A."/>
            <person name="Echchiki A."/>
            <person name="Berthelot C."/>
            <person name="Parey E."/>
            <person name="Roest-Crollius H."/>
            <person name="Braasch I."/>
            <person name="Postlethwait J."/>
            <person name="Bobe J."/>
            <person name="Montfort J."/>
            <person name="Bouchez O."/>
            <person name="Begum T."/>
            <person name="Mejri S."/>
            <person name="Adams A."/>
            <person name="Chen W.-J."/>
            <person name="Guiguen Y."/>
        </authorList>
    </citation>
    <scope>NUCLEOTIDE SEQUENCE</scope>
    <source>
        <strain evidence="2">YG-15Mar2019-1</strain>
        <tissue evidence="2">Brain</tissue>
    </source>
</reference>
<sequence>MLWLKLNVACSTVAPSSSNRINRNNTAGASDCEYEEIKDSNQQPHANPAVTSIHYTASSHRDPPDSPNYATINFPKSPDSEDQSAITLTKDSTEYSTAYFHNDPPNSDIYSNVSVPKCPTEDSATYSTVTLPRDY</sequence>
<evidence type="ECO:0000313" key="3">
    <source>
        <dbReference type="Proteomes" id="UP001046870"/>
    </source>
</evidence>
<feature type="compositionally biased region" description="Polar residues" evidence="1">
    <location>
        <begin position="40"/>
        <end position="58"/>
    </location>
</feature>